<accession>A0A6J7MX43</accession>
<protein>
    <submittedName>
        <fullName evidence="1">Unannotated protein</fullName>
    </submittedName>
</protein>
<reference evidence="1" key="1">
    <citation type="submission" date="2020-05" db="EMBL/GenBank/DDBJ databases">
        <authorList>
            <person name="Chiriac C."/>
            <person name="Salcher M."/>
            <person name="Ghai R."/>
            <person name="Kavagutti S V."/>
        </authorList>
    </citation>
    <scope>NUCLEOTIDE SEQUENCE</scope>
</reference>
<organism evidence="1">
    <name type="scientific">freshwater metagenome</name>
    <dbReference type="NCBI Taxonomy" id="449393"/>
    <lineage>
        <taxon>unclassified sequences</taxon>
        <taxon>metagenomes</taxon>
        <taxon>ecological metagenomes</taxon>
    </lineage>
</organism>
<sequence length="107" mass="11324">MNVLSAMSTTSHEVATLQPSPTAGPLTAEIIGIGHSSIASSRRCAPRIDSARWIGSSYERMKPGMLPPALNALPAPVITIALTERSLARWVQISCIPSCIASENALR</sequence>
<name>A0A6J7MX43_9ZZZZ</name>
<gene>
    <name evidence="1" type="ORF">UFOPK3931_00923</name>
</gene>
<evidence type="ECO:0000313" key="1">
    <source>
        <dbReference type="EMBL" id="CAB4982919.1"/>
    </source>
</evidence>
<proteinExistence type="predicted"/>
<dbReference type="AlphaFoldDB" id="A0A6J7MX43"/>
<dbReference type="EMBL" id="CAFBOL010000016">
    <property type="protein sequence ID" value="CAB4982919.1"/>
    <property type="molecule type" value="Genomic_DNA"/>
</dbReference>